<dbReference type="Proteomes" id="UP001626550">
    <property type="component" value="Unassembled WGS sequence"/>
</dbReference>
<evidence type="ECO:0000313" key="2">
    <source>
        <dbReference type="Proteomes" id="UP001626550"/>
    </source>
</evidence>
<gene>
    <name evidence="1" type="ORF">Ciccas_010589</name>
</gene>
<comment type="caution">
    <text evidence="1">The sequence shown here is derived from an EMBL/GenBank/DDBJ whole genome shotgun (WGS) entry which is preliminary data.</text>
</comment>
<keyword evidence="2" id="KW-1185">Reference proteome</keyword>
<organism evidence="1 2">
    <name type="scientific">Cichlidogyrus casuarinus</name>
    <dbReference type="NCBI Taxonomy" id="1844966"/>
    <lineage>
        <taxon>Eukaryota</taxon>
        <taxon>Metazoa</taxon>
        <taxon>Spiralia</taxon>
        <taxon>Lophotrochozoa</taxon>
        <taxon>Platyhelminthes</taxon>
        <taxon>Monogenea</taxon>
        <taxon>Monopisthocotylea</taxon>
        <taxon>Dactylogyridea</taxon>
        <taxon>Ancyrocephalidae</taxon>
        <taxon>Cichlidogyrus</taxon>
    </lineage>
</organism>
<dbReference type="EMBL" id="JBJKFK010002623">
    <property type="protein sequence ID" value="KAL3310834.1"/>
    <property type="molecule type" value="Genomic_DNA"/>
</dbReference>
<evidence type="ECO:0000313" key="1">
    <source>
        <dbReference type="EMBL" id="KAL3310834.1"/>
    </source>
</evidence>
<dbReference type="AlphaFoldDB" id="A0ABD2PU32"/>
<name>A0ABD2PU32_9PLAT</name>
<reference evidence="1 2" key="1">
    <citation type="submission" date="2024-11" db="EMBL/GenBank/DDBJ databases">
        <title>Adaptive evolution of stress response genes in parasites aligns with host niche diversity.</title>
        <authorList>
            <person name="Hahn C."/>
            <person name="Resl P."/>
        </authorList>
    </citation>
    <scope>NUCLEOTIDE SEQUENCE [LARGE SCALE GENOMIC DNA]</scope>
    <source>
        <strain evidence="1">EGGRZ-B1_66</strain>
        <tissue evidence="1">Body</tissue>
    </source>
</reference>
<protein>
    <submittedName>
        <fullName evidence="1">Uncharacterized protein</fullName>
    </submittedName>
</protein>
<feature type="non-terminal residue" evidence="1">
    <location>
        <position position="1"/>
    </location>
</feature>
<sequence length="81" mass="9364">ALGSEHGVGWIKGHLFLCWITDKTLLPGECYETRCRTMTMVIGDYFYLVVSIDADTRERRSQVDPNCYVTRHHVEGSLMKR</sequence>
<proteinExistence type="predicted"/>
<accession>A0ABD2PU32</accession>